<dbReference type="AlphaFoldDB" id="A0A150PMM3"/>
<organism evidence="1 2">
    <name type="scientific">Sorangium cellulosum</name>
    <name type="common">Polyangium cellulosum</name>
    <dbReference type="NCBI Taxonomy" id="56"/>
    <lineage>
        <taxon>Bacteria</taxon>
        <taxon>Pseudomonadati</taxon>
        <taxon>Myxococcota</taxon>
        <taxon>Polyangia</taxon>
        <taxon>Polyangiales</taxon>
        <taxon>Polyangiaceae</taxon>
        <taxon>Sorangium</taxon>
    </lineage>
</organism>
<gene>
    <name evidence="1" type="ORF">BE08_05120</name>
</gene>
<comment type="caution">
    <text evidence="1">The sequence shown here is derived from an EMBL/GenBank/DDBJ whole genome shotgun (WGS) entry which is preliminary data.</text>
</comment>
<protein>
    <submittedName>
        <fullName evidence="1">Uncharacterized protein</fullName>
    </submittedName>
</protein>
<dbReference type="Proteomes" id="UP000075420">
    <property type="component" value="Unassembled WGS sequence"/>
</dbReference>
<name>A0A150PMM3_SORCE</name>
<evidence type="ECO:0000313" key="1">
    <source>
        <dbReference type="EMBL" id="KYF56944.1"/>
    </source>
</evidence>
<evidence type="ECO:0000313" key="2">
    <source>
        <dbReference type="Proteomes" id="UP000075420"/>
    </source>
</evidence>
<accession>A0A150PMM3</accession>
<reference evidence="1 2" key="1">
    <citation type="submission" date="2014-02" db="EMBL/GenBank/DDBJ databases">
        <title>The small core and large imbalanced accessory genome model reveals a collaborative survival strategy of Sorangium cellulosum strains in nature.</title>
        <authorList>
            <person name="Han K."/>
            <person name="Peng R."/>
            <person name="Blom J."/>
            <person name="Li Y.-Z."/>
        </authorList>
    </citation>
    <scope>NUCLEOTIDE SEQUENCE [LARGE SCALE GENOMIC DNA]</scope>
    <source>
        <strain evidence="1 2">So0157-25</strain>
    </source>
</reference>
<proteinExistence type="predicted"/>
<sequence length="148" mass="16607">MIHRQSGEIELSSGVRIGPSYSEAQFLSSPLARTANALTQARPWSGYRTSRQRIGFRTFRMTLHFCSGKLALVELFEVGAESKAFWNDWSEKEEAERKASHDAWLESILGAPPYEYPWGKITSEHDPRGGYSSIVVRFGPAAEAQVAR</sequence>
<dbReference type="EMBL" id="JELY01001088">
    <property type="protein sequence ID" value="KYF56944.1"/>
    <property type="molecule type" value="Genomic_DNA"/>
</dbReference>